<dbReference type="Proteomes" id="UP000003959">
    <property type="component" value="Unassembled WGS sequence"/>
</dbReference>
<proteinExistence type="predicted"/>
<evidence type="ECO:0000313" key="2">
    <source>
        <dbReference type="Proteomes" id="UP000003959"/>
    </source>
</evidence>
<dbReference type="RefSeq" id="WP_009149157.1">
    <property type="nucleotide sequence ID" value="NZ_GL890946.1"/>
</dbReference>
<name>F4XXC1_9CYAN</name>
<dbReference type="HOGENOM" id="CLU_2991789_0_0_3"/>
<reference evidence="2" key="1">
    <citation type="journal article" date="2011" name="Proc. Natl. Acad. Sci. U.S.A.">
        <title>Genomic insights into the physiology and ecology of the marine filamentous cyanobacterium Lyngbya majuscula.</title>
        <authorList>
            <person name="Jones A.C."/>
            <person name="Monroe E.A."/>
            <person name="Podell S."/>
            <person name="Hess W.R."/>
            <person name="Klages S."/>
            <person name="Esquenazi E."/>
            <person name="Niessen S."/>
            <person name="Hoover H."/>
            <person name="Rothmann M."/>
            <person name="Lasken R.S."/>
            <person name="Yates J.R.III."/>
            <person name="Reinhardt R."/>
            <person name="Kube M."/>
            <person name="Burkart M.D."/>
            <person name="Allen E.E."/>
            <person name="Dorrestein P.C."/>
            <person name="Gerwick W.H."/>
            <person name="Gerwick L."/>
        </authorList>
    </citation>
    <scope>NUCLEOTIDE SEQUENCE [LARGE SCALE GENOMIC DNA]</scope>
    <source>
        <strain evidence="2">3L</strain>
    </source>
</reference>
<gene>
    <name evidence="1" type="ORF">LYNGBM3L_47100</name>
</gene>
<protein>
    <submittedName>
        <fullName evidence="1">Uncharacterized protein</fullName>
    </submittedName>
</protein>
<sequence length="57" mass="6595">MVALQRNHHNAHKWMKYSFVPSRISQVLKLMGQKLAESVHNRLQAAVARIGDWLQLS</sequence>
<organism evidence="1 2">
    <name type="scientific">Moorena producens 3L</name>
    <dbReference type="NCBI Taxonomy" id="489825"/>
    <lineage>
        <taxon>Bacteria</taxon>
        <taxon>Bacillati</taxon>
        <taxon>Cyanobacteriota</taxon>
        <taxon>Cyanophyceae</taxon>
        <taxon>Coleofasciculales</taxon>
        <taxon>Coleofasciculaceae</taxon>
        <taxon>Moorena</taxon>
    </lineage>
</organism>
<dbReference type="EMBL" id="GL890946">
    <property type="protein sequence ID" value="EGJ30780.1"/>
    <property type="molecule type" value="Genomic_DNA"/>
</dbReference>
<accession>F4XXC1</accession>
<dbReference type="AlphaFoldDB" id="F4XXC1"/>
<evidence type="ECO:0000313" key="1">
    <source>
        <dbReference type="EMBL" id="EGJ30780.1"/>
    </source>
</evidence>
<keyword evidence="2" id="KW-1185">Reference proteome</keyword>